<gene>
    <name evidence="5" type="ORF">ABT211_20035</name>
</gene>
<dbReference type="InterPro" id="IPR036390">
    <property type="entry name" value="WH_DNA-bd_sf"/>
</dbReference>
<dbReference type="InterPro" id="IPR011008">
    <property type="entry name" value="Dimeric_a/b-barrel"/>
</dbReference>
<protein>
    <submittedName>
        <fullName evidence="5">Lrp/AsnC family transcriptional regulator</fullName>
    </submittedName>
</protein>
<proteinExistence type="predicted"/>
<sequence>MDRTDRQLVHCLLQDGRASLRRIADVLEVSEQTVARRLQRLREAGAVRVQVRPDARATGQRSWFVRMQCRPDSASSLAEALAARDDVSWVSITSGGSEIICLARGAADQGGGSILRRLPRTSQVLAFTAFTVLHVHTGSGTRWLTLDDPLTPAQTAALQAGARPHPTSPPHPLHPDDAPLLAELARDGRASVAALARATGWPQSRVSTRLDALLSTGTLQVKTDLSPAQFGHHTSAYLWLTVAPSHLAATGTEASLHPETTFAAAVTGTANLLVTTTCRTDSDLYAYVTTRIGALPGVHQAEIVPVLHRLKQGGTRLHDNRLVPT</sequence>
<dbReference type="Pfam" id="PF13404">
    <property type="entry name" value="HTH_AsnC-type"/>
    <property type="match status" value="2"/>
</dbReference>
<dbReference type="SMART" id="SM00344">
    <property type="entry name" value="HTH_ASNC"/>
    <property type="match status" value="2"/>
</dbReference>
<dbReference type="RefSeq" id="WP_351958065.1">
    <property type="nucleotide sequence ID" value="NZ_JBEOZM010000008.1"/>
</dbReference>
<keyword evidence="1" id="KW-0805">Transcription regulation</keyword>
<comment type="caution">
    <text evidence="5">The sequence shown here is derived from an EMBL/GenBank/DDBJ whole genome shotgun (WGS) entry which is preliminary data.</text>
</comment>
<accession>A0ABV1THP5</accession>
<evidence type="ECO:0000256" key="1">
    <source>
        <dbReference type="ARBA" id="ARBA00023015"/>
    </source>
</evidence>
<organism evidence="5 6">
    <name type="scientific">Streptomyces sp. 900105755</name>
    <dbReference type="NCBI Taxonomy" id="3154389"/>
    <lineage>
        <taxon>Bacteria</taxon>
        <taxon>Bacillati</taxon>
        <taxon>Actinomycetota</taxon>
        <taxon>Actinomycetes</taxon>
        <taxon>Kitasatosporales</taxon>
        <taxon>Streptomycetaceae</taxon>
        <taxon>Streptomyces</taxon>
    </lineage>
</organism>
<dbReference type="SUPFAM" id="SSF46785">
    <property type="entry name" value="Winged helix' DNA-binding domain"/>
    <property type="match status" value="2"/>
</dbReference>
<dbReference type="PRINTS" id="PR00033">
    <property type="entry name" value="HTHASNC"/>
</dbReference>
<evidence type="ECO:0000256" key="3">
    <source>
        <dbReference type="ARBA" id="ARBA00023163"/>
    </source>
</evidence>
<dbReference type="SUPFAM" id="SSF54909">
    <property type="entry name" value="Dimeric alpha+beta barrel"/>
    <property type="match status" value="1"/>
</dbReference>
<dbReference type="Pfam" id="PF01037">
    <property type="entry name" value="AsnC_trans_reg"/>
    <property type="match status" value="1"/>
</dbReference>
<dbReference type="PANTHER" id="PTHR30154:SF34">
    <property type="entry name" value="TRANSCRIPTIONAL REGULATOR AZLB"/>
    <property type="match status" value="1"/>
</dbReference>
<dbReference type="PANTHER" id="PTHR30154">
    <property type="entry name" value="LEUCINE-RESPONSIVE REGULATORY PROTEIN"/>
    <property type="match status" value="1"/>
</dbReference>
<dbReference type="Gene3D" id="1.10.10.10">
    <property type="entry name" value="Winged helix-like DNA-binding domain superfamily/Winged helix DNA-binding domain"/>
    <property type="match status" value="2"/>
</dbReference>
<keyword evidence="2" id="KW-0238">DNA-binding</keyword>
<dbReference type="CDD" id="cd00090">
    <property type="entry name" value="HTH_ARSR"/>
    <property type="match status" value="1"/>
</dbReference>
<dbReference type="InterPro" id="IPR000485">
    <property type="entry name" value="AsnC-type_HTH_dom"/>
</dbReference>
<dbReference type="InterPro" id="IPR019887">
    <property type="entry name" value="Tscrpt_reg_AsnC/Lrp_C"/>
</dbReference>
<keyword evidence="3" id="KW-0804">Transcription</keyword>
<name>A0ABV1THP5_9ACTN</name>
<dbReference type="InterPro" id="IPR019888">
    <property type="entry name" value="Tscrpt_reg_AsnC-like"/>
</dbReference>
<dbReference type="InterPro" id="IPR036388">
    <property type="entry name" value="WH-like_DNA-bd_sf"/>
</dbReference>
<dbReference type="EMBL" id="JBEOZM010000008">
    <property type="protein sequence ID" value="MER6269565.1"/>
    <property type="molecule type" value="Genomic_DNA"/>
</dbReference>
<feature type="domain" description="HTH asnC-type" evidence="4">
    <location>
        <begin position="1"/>
        <end position="61"/>
    </location>
</feature>
<evidence type="ECO:0000256" key="2">
    <source>
        <dbReference type="ARBA" id="ARBA00023125"/>
    </source>
</evidence>
<dbReference type="Gene3D" id="3.30.70.920">
    <property type="match status" value="1"/>
</dbReference>
<dbReference type="Proteomes" id="UP001490365">
    <property type="component" value="Unassembled WGS sequence"/>
</dbReference>
<dbReference type="PROSITE" id="PS50956">
    <property type="entry name" value="HTH_ASNC_2"/>
    <property type="match status" value="1"/>
</dbReference>
<reference evidence="5 6" key="1">
    <citation type="submission" date="2024-06" db="EMBL/GenBank/DDBJ databases">
        <title>The Natural Products Discovery Center: Release of the First 8490 Sequenced Strains for Exploring Actinobacteria Biosynthetic Diversity.</title>
        <authorList>
            <person name="Kalkreuter E."/>
            <person name="Kautsar S.A."/>
            <person name="Yang D."/>
            <person name="Bader C.D."/>
            <person name="Teijaro C.N."/>
            <person name="Fluegel L."/>
            <person name="Davis C.M."/>
            <person name="Simpson J.R."/>
            <person name="Lauterbach L."/>
            <person name="Steele A.D."/>
            <person name="Gui C."/>
            <person name="Meng S."/>
            <person name="Li G."/>
            <person name="Viehrig K."/>
            <person name="Ye F."/>
            <person name="Su P."/>
            <person name="Kiefer A.F."/>
            <person name="Nichols A."/>
            <person name="Cepeda A.J."/>
            <person name="Yan W."/>
            <person name="Fan B."/>
            <person name="Jiang Y."/>
            <person name="Adhikari A."/>
            <person name="Zheng C.-J."/>
            <person name="Schuster L."/>
            <person name="Cowan T.M."/>
            <person name="Smanski M.J."/>
            <person name="Chevrette M.G."/>
            <person name="De Carvalho L.P.S."/>
            <person name="Shen B."/>
        </authorList>
    </citation>
    <scope>NUCLEOTIDE SEQUENCE [LARGE SCALE GENOMIC DNA]</scope>
    <source>
        <strain evidence="5 6">NPDC001694</strain>
    </source>
</reference>
<evidence type="ECO:0000313" key="6">
    <source>
        <dbReference type="Proteomes" id="UP001490365"/>
    </source>
</evidence>
<evidence type="ECO:0000259" key="4">
    <source>
        <dbReference type="PROSITE" id="PS50956"/>
    </source>
</evidence>
<dbReference type="InterPro" id="IPR011991">
    <property type="entry name" value="ArsR-like_HTH"/>
</dbReference>
<keyword evidence="6" id="KW-1185">Reference proteome</keyword>
<evidence type="ECO:0000313" key="5">
    <source>
        <dbReference type="EMBL" id="MER6269565.1"/>
    </source>
</evidence>